<dbReference type="SUPFAM" id="SSF48452">
    <property type="entry name" value="TPR-like"/>
    <property type="match status" value="1"/>
</dbReference>
<proteinExistence type="inferred from homology"/>
<dbReference type="Proteomes" id="UP001601059">
    <property type="component" value="Unassembled WGS sequence"/>
</dbReference>
<dbReference type="PROSITE" id="PS50293">
    <property type="entry name" value="TPR_REGION"/>
    <property type="match status" value="1"/>
</dbReference>
<protein>
    <submittedName>
        <fullName evidence="10">Rhomboid family intramembrane serine protease</fullName>
        <ecNumber evidence="10">3.4.21.105</ecNumber>
    </submittedName>
</protein>
<keyword evidence="5 8" id="KW-1133">Transmembrane helix</keyword>
<gene>
    <name evidence="10" type="ORF">ACFYKX_17895</name>
</gene>
<dbReference type="RefSeq" id="WP_389362440.1">
    <property type="nucleotide sequence ID" value="NZ_JBIACK010000010.1"/>
</dbReference>
<dbReference type="InterPro" id="IPR019734">
    <property type="entry name" value="TPR_rpt"/>
</dbReference>
<comment type="similarity">
    <text evidence="2">Belongs to the peptidase S54 family.</text>
</comment>
<dbReference type="EMBL" id="JBIACK010000010">
    <property type="protein sequence ID" value="MFE8702473.1"/>
    <property type="molecule type" value="Genomic_DNA"/>
</dbReference>
<reference evidence="10 11" key="1">
    <citation type="submission" date="2024-08" db="EMBL/GenBank/DDBJ databases">
        <title>Two novel Cytobacillus novel species.</title>
        <authorList>
            <person name="Liu G."/>
        </authorList>
    </citation>
    <scope>NUCLEOTIDE SEQUENCE [LARGE SCALE GENOMIC DNA]</scope>
    <source>
        <strain evidence="10 11">FJAT-54145</strain>
    </source>
</reference>
<keyword evidence="6 8" id="KW-0472">Membrane</keyword>
<accession>A0ABW6KI02</accession>
<dbReference type="GO" id="GO:0008233">
    <property type="term" value="F:peptidase activity"/>
    <property type="evidence" value="ECO:0007669"/>
    <property type="project" value="UniProtKB-KW"/>
</dbReference>
<dbReference type="PANTHER" id="PTHR43731:SF14">
    <property type="entry name" value="PRESENILIN-ASSOCIATED RHOMBOID-LIKE PROTEIN, MITOCHONDRIAL"/>
    <property type="match status" value="1"/>
</dbReference>
<dbReference type="InterPro" id="IPR050925">
    <property type="entry name" value="Rhomboid_protease_S54"/>
</dbReference>
<dbReference type="PANTHER" id="PTHR43731">
    <property type="entry name" value="RHOMBOID PROTEASE"/>
    <property type="match status" value="1"/>
</dbReference>
<feature type="transmembrane region" description="Helical" evidence="8">
    <location>
        <begin position="234"/>
        <end position="254"/>
    </location>
</feature>
<organism evidence="10 11">
    <name type="scientific">Cytobacillus spartinae</name>
    <dbReference type="NCBI Taxonomy" id="3299023"/>
    <lineage>
        <taxon>Bacteria</taxon>
        <taxon>Bacillati</taxon>
        <taxon>Bacillota</taxon>
        <taxon>Bacilli</taxon>
        <taxon>Bacillales</taxon>
        <taxon>Bacillaceae</taxon>
        <taxon>Cytobacillus</taxon>
    </lineage>
</organism>
<keyword evidence="11" id="KW-1185">Reference proteome</keyword>
<feature type="transmembrane region" description="Helical" evidence="8">
    <location>
        <begin position="367"/>
        <end position="388"/>
    </location>
</feature>
<evidence type="ECO:0000256" key="2">
    <source>
        <dbReference type="ARBA" id="ARBA00009045"/>
    </source>
</evidence>
<dbReference type="SUPFAM" id="SSF144091">
    <property type="entry name" value="Rhomboid-like"/>
    <property type="match status" value="1"/>
</dbReference>
<name>A0ABW6KI02_9BACI</name>
<evidence type="ECO:0000256" key="4">
    <source>
        <dbReference type="ARBA" id="ARBA00022801"/>
    </source>
</evidence>
<evidence type="ECO:0000313" key="11">
    <source>
        <dbReference type="Proteomes" id="UP001601059"/>
    </source>
</evidence>
<sequence>MKYQEDYIFWRLAYFLINNQEYRIIQLSKDQNELWLEKTENKKYPLIRLLRYDLDWSNWMQRDIERTAINGENIRKQVSRREMNVLNVYVSAFVPVDDYEYIIQKPFDHPRLKKIKVDSLLVSRQSYRDVIHRIENLFDDSINLNEKDEFHEEEIEQLKQVTLTKAVNRIKTEKALFEFGKPFFTYFFIAIQVIVFLLLELNGGSTNTSTLIQFGAKFNPLIIEGEWWRFLSPIVLHIGIFHLLMNTLALYFLGTAVEKIYGNSRFLFIYLIAGFCGSVASFIFSPNLSAGASGAIFGCFGALLYFGLIYPKLFFRTMGANILVVLAINLSFGFTIPGIDNAGHIGGLIGGFLATGIVHFPKKKKVLLQSLFFLLTIGITSGLLVFGYNNPSAIVDEQSIFVMAQEHIQSEEYEKAYSLLIEYMDSNEQSAELYFLLSYVEIKQDKIDDAKENLLKVIEIKPSFHEAHYNLALVYLEQQDLEEAKKYANQAVELKPKQSDYVELLKRLDR</sequence>
<feature type="domain" description="Peptidase S54 rhomboid" evidence="9">
    <location>
        <begin position="225"/>
        <end position="358"/>
    </location>
</feature>
<dbReference type="SMART" id="SM00028">
    <property type="entry name" value="TPR"/>
    <property type="match status" value="2"/>
</dbReference>
<feature type="repeat" description="TPR" evidence="7">
    <location>
        <begin position="431"/>
        <end position="464"/>
    </location>
</feature>
<evidence type="ECO:0000256" key="6">
    <source>
        <dbReference type="ARBA" id="ARBA00023136"/>
    </source>
</evidence>
<keyword evidence="10" id="KW-0645">Protease</keyword>
<dbReference type="EC" id="3.4.21.105" evidence="10"/>
<feature type="repeat" description="TPR" evidence="7">
    <location>
        <begin position="465"/>
        <end position="498"/>
    </location>
</feature>
<feature type="transmembrane region" description="Helical" evidence="8">
    <location>
        <begin position="183"/>
        <end position="201"/>
    </location>
</feature>
<dbReference type="Gene3D" id="1.25.40.10">
    <property type="entry name" value="Tetratricopeptide repeat domain"/>
    <property type="match status" value="1"/>
</dbReference>
<feature type="transmembrane region" description="Helical" evidence="8">
    <location>
        <begin position="266"/>
        <end position="284"/>
    </location>
</feature>
<comment type="caution">
    <text evidence="10">The sequence shown here is derived from an EMBL/GenBank/DDBJ whole genome shotgun (WGS) entry which is preliminary data.</text>
</comment>
<dbReference type="GO" id="GO:0006508">
    <property type="term" value="P:proteolysis"/>
    <property type="evidence" value="ECO:0007669"/>
    <property type="project" value="UniProtKB-KW"/>
</dbReference>
<comment type="subcellular location">
    <subcellularLocation>
        <location evidence="1">Membrane</location>
        <topology evidence="1">Multi-pass membrane protein</topology>
    </subcellularLocation>
</comment>
<keyword evidence="7" id="KW-0802">TPR repeat</keyword>
<evidence type="ECO:0000256" key="3">
    <source>
        <dbReference type="ARBA" id="ARBA00022692"/>
    </source>
</evidence>
<feature type="transmembrane region" description="Helical" evidence="8">
    <location>
        <begin position="318"/>
        <end position="336"/>
    </location>
</feature>
<dbReference type="InterPro" id="IPR022764">
    <property type="entry name" value="Peptidase_S54_rhomboid_dom"/>
</dbReference>
<dbReference type="Pfam" id="PF01694">
    <property type="entry name" value="Rhomboid"/>
    <property type="match status" value="1"/>
</dbReference>
<feature type="transmembrane region" description="Helical" evidence="8">
    <location>
        <begin position="290"/>
        <end position="311"/>
    </location>
</feature>
<evidence type="ECO:0000256" key="1">
    <source>
        <dbReference type="ARBA" id="ARBA00004141"/>
    </source>
</evidence>
<evidence type="ECO:0000256" key="8">
    <source>
        <dbReference type="SAM" id="Phobius"/>
    </source>
</evidence>
<dbReference type="InterPro" id="IPR035952">
    <property type="entry name" value="Rhomboid-like_sf"/>
</dbReference>
<dbReference type="InterPro" id="IPR011990">
    <property type="entry name" value="TPR-like_helical_dom_sf"/>
</dbReference>
<evidence type="ECO:0000259" key="9">
    <source>
        <dbReference type="Pfam" id="PF01694"/>
    </source>
</evidence>
<keyword evidence="3 8" id="KW-0812">Transmembrane</keyword>
<dbReference type="Gene3D" id="1.20.1540.10">
    <property type="entry name" value="Rhomboid-like"/>
    <property type="match status" value="1"/>
</dbReference>
<evidence type="ECO:0000313" key="10">
    <source>
        <dbReference type="EMBL" id="MFE8702473.1"/>
    </source>
</evidence>
<dbReference type="Pfam" id="PF14559">
    <property type="entry name" value="TPR_19"/>
    <property type="match status" value="1"/>
</dbReference>
<evidence type="ECO:0000256" key="7">
    <source>
        <dbReference type="PROSITE-ProRule" id="PRU00339"/>
    </source>
</evidence>
<feature type="transmembrane region" description="Helical" evidence="8">
    <location>
        <begin position="342"/>
        <end position="360"/>
    </location>
</feature>
<evidence type="ECO:0000256" key="5">
    <source>
        <dbReference type="ARBA" id="ARBA00022989"/>
    </source>
</evidence>
<dbReference type="PROSITE" id="PS50005">
    <property type="entry name" value="TPR"/>
    <property type="match status" value="2"/>
</dbReference>
<keyword evidence="4 10" id="KW-0378">Hydrolase</keyword>